<reference evidence="2 3" key="1">
    <citation type="submission" date="2023-08" db="EMBL/GenBank/DDBJ databases">
        <title>Black Yeasts Isolated from many extreme environments.</title>
        <authorList>
            <person name="Coleine C."/>
            <person name="Stajich J.E."/>
            <person name="Selbmann L."/>
        </authorList>
    </citation>
    <scope>NUCLEOTIDE SEQUENCE [LARGE SCALE GENOMIC DNA]</scope>
    <source>
        <strain evidence="2 3">CCFEE 536</strain>
    </source>
</reference>
<evidence type="ECO:0000313" key="2">
    <source>
        <dbReference type="EMBL" id="KAK5131358.1"/>
    </source>
</evidence>
<proteinExistence type="predicted"/>
<name>A0ABR0KUG9_9PEZI</name>
<organism evidence="2 3">
    <name type="scientific">Cryomyces antarcticus</name>
    <dbReference type="NCBI Taxonomy" id="329879"/>
    <lineage>
        <taxon>Eukaryota</taxon>
        <taxon>Fungi</taxon>
        <taxon>Dikarya</taxon>
        <taxon>Ascomycota</taxon>
        <taxon>Pezizomycotina</taxon>
        <taxon>Dothideomycetes</taxon>
        <taxon>Dothideomycetes incertae sedis</taxon>
        <taxon>Cryomyces</taxon>
    </lineage>
</organism>
<dbReference type="PANTHER" id="PTHR31616:SF9">
    <property type="entry name" value="GLUCOAMYLASE, INTRACELLULAR SPORULATION-SPECIFIC"/>
    <property type="match status" value="1"/>
</dbReference>
<gene>
    <name evidence="2" type="ORF">LTR16_000823</name>
</gene>
<keyword evidence="3" id="KW-1185">Reference proteome</keyword>
<protein>
    <recommendedName>
        <fullName evidence="1">GH15-like domain-containing protein</fullName>
    </recommendedName>
</protein>
<accession>A0ABR0KUG9</accession>
<dbReference type="Proteomes" id="UP001357485">
    <property type="component" value="Unassembled WGS sequence"/>
</dbReference>
<dbReference type="SUPFAM" id="SSF48208">
    <property type="entry name" value="Six-hairpin glycosidases"/>
    <property type="match status" value="1"/>
</dbReference>
<comment type="caution">
    <text evidence="2">The sequence shown here is derived from an EMBL/GenBank/DDBJ whole genome shotgun (WGS) entry which is preliminary data.</text>
</comment>
<dbReference type="PANTHER" id="PTHR31616">
    <property type="entry name" value="TREHALASE"/>
    <property type="match status" value="1"/>
</dbReference>
<dbReference type="InterPro" id="IPR008928">
    <property type="entry name" value="6-hairpin_glycosidase_sf"/>
</dbReference>
<dbReference type="Pfam" id="PF00723">
    <property type="entry name" value="Glyco_hydro_15"/>
    <property type="match status" value="1"/>
</dbReference>
<sequence>MRNLLFVASNWTSTSFDLWEEESSDHFYTRMVQRRALLVGTAFATMMGDSATASTLSGAATAITATLPQFWDVNRQLVLYEYGPVLRGKSSYKDVAVVLGIIHGYAKDGVYGYTNDQILASAYQIATSLTRSRLRPPMPEYILAFTPLHSRYPEDVYDGFGTSLGNPWYLAPAAMA</sequence>
<dbReference type="EMBL" id="JAVRRA010024647">
    <property type="protein sequence ID" value="KAK5131358.1"/>
    <property type="molecule type" value="Genomic_DNA"/>
</dbReference>
<evidence type="ECO:0000313" key="3">
    <source>
        <dbReference type="Proteomes" id="UP001357485"/>
    </source>
</evidence>
<dbReference type="InterPro" id="IPR012341">
    <property type="entry name" value="6hp_glycosidase-like_sf"/>
</dbReference>
<evidence type="ECO:0000259" key="1">
    <source>
        <dbReference type="Pfam" id="PF00723"/>
    </source>
</evidence>
<dbReference type="InterPro" id="IPR011613">
    <property type="entry name" value="GH15-like"/>
</dbReference>
<dbReference type="Gene3D" id="1.50.10.10">
    <property type="match status" value="1"/>
</dbReference>
<feature type="domain" description="GH15-like" evidence="1">
    <location>
        <begin position="4"/>
        <end position="175"/>
    </location>
</feature>